<dbReference type="EMBL" id="BAABLV010000066">
    <property type="protein sequence ID" value="GAA4909638.1"/>
    <property type="molecule type" value="Genomic_DNA"/>
</dbReference>
<evidence type="ECO:0000313" key="2">
    <source>
        <dbReference type="EMBL" id="GAA4909638.1"/>
    </source>
</evidence>
<accession>A0ABP9FP72</accession>
<organism evidence="2 3">
    <name type="scientific">Tessaracoccus lubricantis</name>
    <dbReference type="NCBI Taxonomy" id="545543"/>
    <lineage>
        <taxon>Bacteria</taxon>
        <taxon>Bacillati</taxon>
        <taxon>Actinomycetota</taxon>
        <taxon>Actinomycetes</taxon>
        <taxon>Propionibacteriales</taxon>
        <taxon>Propionibacteriaceae</taxon>
        <taxon>Tessaracoccus</taxon>
    </lineage>
</organism>
<dbReference type="CDD" id="cd00093">
    <property type="entry name" value="HTH_XRE"/>
    <property type="match status" value="1"/>
</dbReference>
<proteinExistence type="predicted"/>
<keyword evidence="3" id="KW-1185">Reference proteome</keyword>
<dbReference type="InterPro" id="IPR010982">
    <property type="entry name" value="Lambda_DNA-bd_dom_sf"/>
</dbReference>
<comment type="caution">
    <text evidence="2">The sequence shown here is derived from an EMBL/GenBank/DDBJ whole genome shotgun (WGS) entry which is preliminary data.</text>
</comment>
<sequence length="123" mass="13557">MLFGTGPVALVRAEERDADWRDEDARAATAQSDIARAIFRRMAVMRKSQAALARDVGIHPKTLSRLLHGRSWMELHDAIVISQALRVNLVSHLRALTSQTDQGRLVPAFARSEDDQKSAAGPS</sequence>
<evidence type="ECO:0000313" key="3">
    <source>
        <dbReference type="Proteomes" id="UP001501521"/>
    </source>
</evidence>
<dbReference type="Gene3D" id="1.10.260.40">
    <property type="entry name" value="lambda repressor-like DNA-binding domains"/>
    <property type="match status" value="1"/>
</dbReference>
<gene>
    <name evidence="2" type="ORF">GCM10025789_31040</name>
</gene>
<dbReference type="Pfam" id="PF01381">
    <property type="entry name" value="HTH_3"/>
    <property type="match status" value="1"/>
</dbReference>
<feature type="domain" description="HTH cro/C1-type" evidence="1">
    <location>
        <begin position="47"/>
        <end position="89"/>
    </location>
</feature>
<dbReference type="RefSeq" id="WP_345584518.1">
    <property type="nucleotide sequence ID" value="NZ_BAABLV010000066.1"/>
</dbReference>
<protein>
    <recommendedName>
        <fullName evidence="1">HTH cro/C1-type domain-containing protein</fullName>
    </recommendedName>
</protein>
<name>A0ABP9FP72_9ACTN</name>
<dbReference type="SUPFAM" id="SSF47413">
    <property type="entry name" value="lambda repressor-like DNA-binding domains"/>
    <property type="match status" value="1"/>
</dbReference>
<dbReference type="Proteomes" id="UP001501521">
    <property type="component" value="Unassembled WGS sequence"/>
</dbReference>
<dbReference type="InterPro" id="IPR001387">
    <property type="entry name" value="Cro/C1-type_HTH"/>
</dbReference>
<evidence type="ECO:0000259" key="1">
    <source>
        <dbReference type="Pfam" id="PF01381"/>
    </source>
</evidence>
<reference evidence="3" key="1">
    <citation type="journal article" date="2019" name="Int. J. Syst. Evol. Microbiol.">
        <title>The Global Catalogue of Microorganisms (GCM) 10K type strain sequencing project: providing services to taxonomists for standard genome sequencing and annotation.</title>
        <authorList>
            <consortium name="The Broad Institute Genomics Platform"/>
            <consortium name="The Broad Institute Genome Sequencing Center for Infectious Disease"/>
            <person name="Wu L."/>
            <person name="Ma J."/>
        </authorList>
    </citation>
    <scope>NUCLEOTIDE SEQUENCE [LARGE SCALE GENOMIC DNA]</scope>
    <source>
        <strain evidence="3">JCM 19125</strain>
    </source>
</reference>